<dbReference type="EC" id="3.5.1.4" evidence="3"/>
<dbReference type="PROSITE" id="PS00571">
    <property type="entry name" value="AMIDASES"/>
    <property type="match status" value="1"/>
</dbReference>
<dbReference type="InterPro" id="IPR036928">
    <property type="entry name" value="AS_sf"/>
</dbReference>
<dbReference type="KEGG" id="nsl:BOX37_08110"/>
<keyword evidence="6" id="KW-1185">Reference proteome</keyword>
<evidence type="ECO:0000256" key="3">
    <source>
        <dbReference type="ARBA" id="ARBA00012922"/>
    </source>
</evidence>
<comment type="similarity">
    <text evidence="2">Belongs to the amidase family.</text>
</comment>
<dbReference type="Pfam" id="PF01425">
    <property type="entry name" value="Amidase"/>
    <property type="match status" value="1"/>
</dbReference>
<dbReference type="AlphaFoldDB" id="A0A1J0VPG9"/>
<accession>A0A1J0VPG9</accession>
<name>A0A1J0VPG9_9NOCA</name>
<dbReference type="InterPro" id="IPR023631">
    <property type="entry name" value="Amidase_dom"/>
</dbReference>
<evidence type="ECO:0000256" key="1">
    <source>
        <dbReference type="ARBA" id="ARBA00001311"/>
    </source>
</evidence>
<evidence type="ECO:0000256" key="2">
    <source>
        <dbReference type="ARBA" id="ARBA00009199"/>
    </source>
</evidence>
<evidence type="ECO:0000259" key="4">
    <source>
        <dbReference type="Pfam" id="PF01425"/>
    </source>
</evidence>
<dbReference type="GO" id="GO:0004040">
    <property type="term" value="F:amidase activity"/>
    <property type="evidence" value="ECO:0007669"/>
    <property type="project" value="UniProtKB-EC"/>
</dbReference>
<dbReference type="PANTHER" id="PTHR11895:SF7">
    <property type="entry name" value="GLUTAMYL-TRNA(GLN) AMIDOTRANSFERASE SUBUNIT A, MITOCHONDRIAL"/>
    <property type="match status" value="1"/>
</dbReference>
<dbReference type="InterPro" id="IPR000120">
    <property type="entry name" value="Amidase"/>
</dbReference>
<evidence type="ECO:0000313" key="5">
    <source>
        <dbReference type="EMBL" id="APE33936.1"/>
    </source>
</evidence>
<organism evidence="5 6">
    <name type="scientific">Nocardia mangyaensis</name>
    <dbReference type="NCBI Taxonomy" id="2213200"/>
    <lineage>
        <taxon>Bacteria</taxon>
        <taxon>Bacillati</taxon>
        <taxon>Actinomycetota</taxon>
        <taxon>Actinomycetes</taxon>
        <taxon>Mycobacteriales</taxon>
        <taxon>Nocardiaceae</taxon>
        <taxon>Nocardia</taxon>
    </lineage>
</organism>
<feature type="domain" description="Amidase" evidence="4">
    <location>
        <begin position="27"/>
        <end position="473"/>
    </location>
</feature>
<dbReference type="InterPro" id="IPR020556">
    <property type="entry name" value="Amidase_CS"/>
</dbReference>
<dbReference type="RefSeq" id="WP_071927116.1">
    <property type="nucleotide sequence ID" value="NZ_CP018082.1"/>
</dbReference>
<dbReference type="PANTHER" id="PTHR11895">
    <property type="entry name" value="TRANSAMIDASE"/>
    <property type="match status" value="1"/>
</dbReference>
<dbReference type="SUPFAM" id="SSF75304">
    <property type="entry name" value="Amidase signature (AS) enzymes"/>
    <property type="match status" value="1"/>
</dbReference>
<reference evidence="5" key="1">
    <citation type="submission" date="2016-11" db="EMBL/GenBank/DDBJ databases">
        <authorList>
            <person name="Jaros S."/>
            <person name="Januszkiewicz K."/>
            <person name="Wedrychowicz H."/>
        </authorList>
    </citation>
    <scope>NUCLEOTIDE SEQUENCE [LARGE SCALE GENOMIC DNA]</scope>
    <source>
        <strain evidence="5">Y48</strain>
    </source>
</reference>
<dbReference type="EMBL" id="CP018082">
    <property type="protein sequence ID" value="APE33936.1"/>
    <property type="molecule type" value="Genomic_DNA"/>
</dbReference>
<dbReference type="Proteomes" id="UP000183810">
    <property type="component" value="Chromosome"/>
</dbReference>
<dbReference type="OrthoDB" id="5175573at2"/>
<comment type="catalytic activity">
    <reaction evidence="1">
        <text>a monocarboxylic acid amide + H2O = a monocarboxylate + NH4(+)</text>
        <dbReference type="Rhea" id="RHEA:12020"/>
        <dbReference type="ChEBI" id="CHEBI:15377"/>
        <dbReference type="ChEBI" id="CHEBI:28938"/>
        <dbReference type="ChEBI" id="CHEBI:35757"/>
        <dbReference type="ChEBI" id="CHEBI:83628"/>
        <dbReference type="EC" id="3.5.1.4"/>
    </reaction>
</comment>
<dbReference type="Gene3D" id="3.90.1300.10">
    <property type="entry name" value="Amidase signature (AS) domain"/>
    <property type="match status" value="1"/>
</dbReference>
<proteinExistence type="inferred from homology"/>
<evidence type="ECO:0000313" key="6">
    <source>
        <dbReference type="Proteomes" id="UP000183810"/>
    </source>
</evidence>
<gene>
    <name evidence="5" type="ORF">BOX37_08110</name>
</gene>
<protein>
    <recommendedName>
        <fullName evidence="3">amidase</fullName>
        <ecNumber evidence="3">3.5.1.4</ecNumber>
    </recommendedName>
</protein>
<sequence>MRTDEYRSFDALGLAQLVRAGDVTPSELLEVARRQADSVNSRINAIVRFMDAEADRRVTEDLVGPFAGVPFLIKDLGQDYAGLPSSNGSRSLARLLAEEHSTVVRRWIDAGLVVLGKTNTPEFGAKGVTEPELFGPARNPWSLDRAPGGSSGGSAAAVAAGIVAVAGANDGGGSIRIPAACCGLVGLKPGRGLVPMGPAVGEAMHGAVVQGVVSRSVRDTAAMLDVLKGGEHSGPYIPAVPAETFLSQVGGDPGRLRIGICTSSAINSSPHPEALAAVDAAAEALTDLHHTVEILDKPPFDDEALAQDFLLTWFTYLAWEVDAAKRRSGCGDEGFEFDTRLMAALGRAFGSVEYVDAVMRRHEHARRLSSYFERYDLLLTPTLADLPPRIGSLDTPRRLRLAAEVLLKTGTAGLLRHSTLTDQIIHSSLSWIPYTQLANVTGRPALSLPLHWTADGIPMGVQFTAQLGGEAMLVRLAAQLEEAMPWIDCRPTI</sequence>